<evidence type="ECO:0000313" key="3">
    <source>
        <dbReference type="EMBL" id="KRN31900.1"/>
    </source>
</evidence>
<dbReference type="EMBL" id="JQAT01000003">
    <property type="protein sequence ID" value="KRN28399.1"/>
    <property type="molecule type" value="Genomic_DNA"/>
</dbReference>
<evidence type="ECO:0000313" key="4">
    <source>
        <dbReference type="Proteomes" id="UP000051645"/>
    </source>
</evidence>
<feature type="domain" description="Mga helix-turn-helix" evidence="1">
    <location>
        <begin position="77"/>
        <end position="161"/>
    </location>
</feature>
<dbReference type="InterPro" id="IPR036388">
    <property type="entry name" value="WH-like_DNA-bd_sf"/>
</dbReference>
<dbReference type="EMBL" id="JQAZ01000003">
    <property type="protein sequence ID" value="KRN31900.1"/>
    <property type="molecule type" value="Genomic_DNA"/>
</dbReference>
<gene>
    <name evidence="2" type="ORF">IV38_GL001399</name>
    <name evidence="3" type="ORF">IV40_GL001186</name>
</gene>
<dbReference type="STRING" id="81857.IV38_GL001399"/>
<keyword evidence="4" id="KW-1185">Reference proteome</keyword>
<dbReference type="Proteomes" id="UP000051751">
    <property type="component" value="Unassembled WGS sequence"/>
</dbReference>
<dbReference type="Proteomes" id="UP000051645">
    <property type="component" value="Unassembled WGS sequence"/>
</dbReference>
<accession>A0A0R2G3I5</accession>
<evidence type="ECO:0000313" key="5">
    <source>
        <dbReference type="Proteomes" id="UP000051751"/>
    </source>
</evidence>
<sequence>MQLESYFLDKSAFQRLQIFKYMSAALPKRVSINEVSQETGLSYQQAYRSFHDLLLDLKRCQPNLADSDEFTVLAANVSSDNYRLDLLQHSAAYAFFNTAFQDGKVDVEAFCNQYAISQSTLRRRIKPFGDYLAAHHLKISLAKPELQGDESLIRLMIVIFYLLVYHGNGWALDHISEARGEELYQHSLGNPFDKDPHNLAKHREDVSLIAVQAQRIKQGHLITDDSRLKLIAPNHYPHDTFFKAAFPTLTPEDWRREFEYYCFAQFFFISLHPGNTDGEQKMIDRLNETPNPVRVFCTDMMAYFWAAVPASAALREQSSLMRNLYQTVYAHYALHGDMVRRLDFLEDQRAEDRIVAEVDQFIDHLEPDSPASVFKHYPTLPSSIAYIVWPYLSRLDPSDHLTVRVIMESESLPYRDLLIFLRDVSFIDIVPTNDLKTHAEVVISSFSRLDAKLLLSEDAKQNFADLGHFLYWPLEATDTEFLSLYMQLRHIYDDKQIQQLTKKD</sequence>
<dbReference type="AlphaFoldDB" id="A0A0R2G3I5"/>
<dbReference type="OrthoDB" id="2309439at2"/>
<protein>
    <recommendedName>
        <fullName evidence="1">Mga helix-turn-helix domain-containing protein</fullName>
    </recommendedName>
</protein>
<dbReference type="Gene3D" id="1.10.10.10">
    <property type="entry name" value="Winged helix-like DNA-binding domain superfamily/Winged helix DNA-binding domain"/>
    <property type="match status" value="1"/>
</dbReference>
<proteinExistence type="predicted"/>
<evidence type="ECO:0000259" key="1">
    <source>
        <dbReference type="Pfam" id="PF05043"/>
    </source>
</evidence>
<dbReference type="Pfam" id="PF05043">
    <property type="entry name" value="Mga"/>
    <property type="match status" value="1"/>
</dbReference>
<dbReference type="InterPro" id="IPR007737">
    <property type="entry name" value="Mga_HTH"/>
</dbReference>
<dbReference type="PATRIC" id="fig|81857.3.peg.1409"/>
<evidence type="ECO:0000313" key="2">
    <source>
        <dbReference type="EMBL" id="KRN28399.1"/>
    </source>
</evidence>
<comment type="caution">
    <text evidence="3">The sequence shown here is derived from an EMBL/GenBank/DDBJ whole genome shotgun (WGS) entry which is preliminary data.</text>
</comment>
<name>A0A0R2G3I5_9LACO</name>
<dbReference type="RefSeq" id="WP_057769360.1">
    <property type="nucleotide sequence ID" value="NZ_JQAT01000003.1"/>
</dbReference>
<organism evidence="3 4">
    <name type="scientific">Lactobacillus selangorensis</name>
    <dbReference type="NCBI Taxonomy" id="81857"/>
    <lineage>
        <taxon>Bacteria</taxon>
        <taxon>Bacillati</taxon>
        <taxon>Bacillota</taxon>
        <taxon>Bacilli</taxon>
        <taxon>Lactobacillales</taxon>
        <taxon>Lactobacillaceae</taxon>
        <taxon>Lactobacillus</taxon>
    </lineage>
</organism>
<reference evidence="4 5" key="1">
    <citation type="journal article" date="2015" name="Genome Announc.">
        <title>Expanding the biotechnology potential of lactobacilli through comparative genomics of 213 strains and associated genera.</title>
        <authorList>
            <person name="Sun Z."/>
            <person name="Harris H.M."/>
            <person name="McCann A."/>
            <person name="Guo C."/>
            <person name="Argimon S."/>
            <person name="Zhang W."/>
            <person name="Yang X."/>
            <person name="Jeffery I.B."/>
            <person name="Cooney J.C."/>
            <person name="Kagawa T.F."/>
            <person name="Liu W."/>
            <person name="Song Y."/>
            <person name="Salvetti E."/>
            <person name="Wrobel A."/>
            <person name="Rasinkangas P."/>
            <person name="Parkhill J."/>
            <person name="Rea M.C."/>
            <person name="O'Sullivan O."/>
            <person name="Ritari J."/>
            <person name="Douillard F.P."/>
            <person name="Paul Ross R."/>
            <person name="Yang R."/>
            <person name="Briner A.E."/>
            <person name="Felis G.E."/>
            <person name="de Vos W.M."/>
            <person name="Barrangou R."/>
            <person name="Klaenhammer T.R."/>
            <person name="Caufield P.W."/>
            <person name="Cui Y."/>
            <person name="Zhang H."/>
            <person name="O'Toole P.W."/>
        </authorList>
    </citation>
    <scope>NUCLEOTIDE SEQUENCE [LARGE SCALE GENOMIC DNA]</scope>
    <source>
        <strain evidence="2 5">ATCC BAA-66</strain>
        <strain evidence="3 4">DSM 13344</strain>
    </source>
</reference>